<keyword evidence="4" id="KW-0067">ATP-binding</keyword>
<dbReference type="PANTHER" id="PTHR22594:SF5">
    <property type="entry name" value="ASPARTATE--TRNA LIGASE, MITOCHONDRIAL"/>
    <property type="match status" value="1"/>
</dbReference>
<keyword evidence="6" id="KW-0030">Aminoacyl-tRNA synthetase</keyword>
<dbReference type="SUPFAM" id="SSF55261">
    <property type="entry name" value="GAD domain-like"/>
    <property type="match status" value="1"/>
</dbReference>
<evidence type="ECO:0000256" key="2">
    <source>
        <dbReference type="ARBA" id="ARBA00022598"/>
    </source>
</evidence>
<evidence type="ECO:0000256" key="5">
    <source>
        <dbReference type="ARBA" id="ARBA00022917"/>
    </source>
</evidence>
<dbReference type="Proteomes" id="UP001055712">
    <property type="component" value="Unassembled WGS sequence"/>
</dbReference>
<dbReference type="PRINTS" id="PR01042">
    <property type="entry name" value="TRNASYNTHASP"/>
</dbReference>
<dbReference type="InterPro" id="IPR004115">
    <property type="entry name" value="GAD-like_sf"/>
</dbReference>
<evidence type="ECO:0000256" key="1">
    <source>
        <dbReference type="ARBA" id="ARBA00006303"/>
    </source>
</evidence>
<dbReference type="OrthoDB" id="439710at2759"/>
<dbReference type="InterPro" id="IPR029351">
    <property type="entry name" value="GAD_dom"/>
</dbReference>
<evidence type="ECO:0000256" key="3">
    <source>
        <dbReference type="ARBA" id="ARBA00022741"/>
    </source>
</evidence>
<proteinExistence type="inferred from homology"/>
<dbReference type="GO" id="GO:0004815">
    <property type="term" value="F:aspartate-tRNA ligase activity"/>
    <property type="evidence" value="ECO:0007669"/>
    <property type="project" value="TreeGrafter"/>
</dbReference>
<dbReference type="NCBIfam" id="TIGR00459">
    <property type="entry name" value="aspS_bact"/>
    <property type="match status" value="1"/>
</dbReference>
<dbReference type="PROSITE" id="PS50862">
    <property type="entry name" value="AA_TRNA_LIGASE_II"/>
    <property type="match status" value="1"/>
</dbReference>
<dbReference type="Gene3D" id="3.30.930.10">
    <property type="entry name" value="Bira Bifunctional Protein, Domain 2"/>
    <property type="match status" value="1"/>
</dbReference>
<accession>A0A9D4THR1</accession>
<dbReference type="InterPro" id="IPR012340">
    <property type="entry name" value="NA-bd_OB-fold"/>
</dbReference>
<keyword evidence="9" id="KW-1185">Reference proteome</keyword>
<evidence type="ECO:0000256" key="4">
    <source>
        <dbReference type="ARBA" id="ARBA00022840"/>
    </source>
</evidence>
<dbReference type="InterPro" id="IPR004364">
    <property type="entry name" value="Aa-tRNA-synt_II"/>
</dbReference>
<name>A0A9D4THR1_CHLVU</name>
<comment type="caution">
    <text evidence="8">The sequence shown here is derived from an EMBL/GenBank/DDBJ whole genome shotgun (WGS) entry which is preliminary data.</text>
</comment>
<dbReference type="EMBL" id="SIDB01000011">
    <property type="protein sequence ID" value="KAI3425845.1"/>
    <property type="molecule type" value="Genomic_DNA"/>
</dbReference>
<dbReference type="GO" id="GO:0006422">
    <property type="term" value="P:aspartyl-tRNA aminoacylation"/>
    <property type="evidence" value="ECO:0007669"/>
    <property type="project" value="TreeGrafter"/>
</dbReference>
<evidence type="ECO:0000259" key="7">
    <source>
        <dbReference type="PROSITE" id="PS50862"/>
    </source>
</evidence>
<dbReference type="SUPFAM" id="SSF50249">
    <property type="entry name" value="Nucleic acid-binding proteins"/>
    <property type="match status" value="1"/>
</dbReference>
<keyword evidence="5" id="KW-0648">Protein biosynthesis</keyword>
<dbReference type="AlphaFoldDB" id="A0A9D4THR1"/>
<reference evidence="8" key="2">
    <citation type="submission" date="2020-11" db="EMBL/GenBank/DDBJ databases">
        <authorList>
            <person name="Cecchin M."/>
            <person name="Marcolungo L."/>
            <person name="Rossato M."/>
            <person name="Girolomoni L."/>
            <person name="Cosentino E."/>
            <person name="Cuine S."/>
            <person name="Li-Beisson Y."/>
            <person name="Delledonne M."/>
            <person name="Ballottari M."/>
        </authorList>
    </citation>
    <scope>NUCLEOTIDE SEQUENCE</scope>
    <source>
        <strain evidence="8">211/11P</strain>
        <tissue evidence="8">Whole cell</tissue>
    </source>
</reference>
<dbReference type="InterPro" id="IPR045864">
    <property type="entry name" value="aa-tRNA-synth_II/BPL/LPL"/>
</dbReference>
<dbReference type="CDD" id="cd00777">
    <property type="entry name" value="AspRS_core"/>
    <property type="match status" value="1"/>
</dbReference>
<dbReference type="GO" id="GO:0005524">
    <property type="term" value="F:ATP binding"/>
    <property type="evidence" value="ECO:0007669"/>
    <property type="project" value="UniProtKB-KW"/>
</dbReference>
<evidence type="ECO:0000256" key="6">
    <source>
        <dbReference type="ARBA" id="ARBA00023146"/>
    </source>
</evidence>
<evidence type="ECO:0000313" key="9">
    <source>
        <dbReference type="Proteomes" id="UP001055712"/>
    </source>
</evidence>
<dbReference type="Pfam" id="PF00152">
    <property type="entry name" value="tRNA-synt_2"/>
    <property type="match status" value="1"/>
</dbReference>
<keyword evidence="3" id="KW-0547">Nucleotide-binding</keyword>
<dbReference type="PANTHER" id="PTHR22594">
    <property type="entry name" value="ASPARTYL/LYSYL-TRNA SYNTHETASE"/>
    <property type="match status" value="1"/>
</dbReference>
<evidence type="ECO:0000313" key="8">
    <source>
        <dbReference type="EMBL" id="KAI3425845.1"/>
    </source>
</evidence>
<dbReference type="Pfam" id="PF02938">
    <property type="entry name" value="GAD"/>
    <property type="match status" value="1"/>
</dbReference>
<dbReference type="InterPro" id="IPR047089">
    <property type="entry name" value="Asp-tRNA-ligase_1_N"/>
</dbReference>
<comment type="similarity">
    <text evidence="1">Belongs to the class-II aminoacyl-tRNA synthetase family. Type 1 subfamily.</text>
</comment>
<reference evidence="8" key="1">
    <citation type="journal article" date="2019" name="Plant J.">
        <title>Chlorella vulgaris genome assembly and annotation reveals the molecular basis for metabolic acclimation to high light conditions.</title>
        <authorList>
            <person name="Cecchin M."/>
            <person name="Marcolungo L."/>
            <person name="Rossato M."/>
            <person name="Girolomoni L."/>
            <person name="Cosentino E."/>
            <person name="Cuine S."/>
            <person name="Li-Beisson Y."/>
            <person name="Delledonne M."/>
            <person name="Ballottari M."/>
        </authorList>
    </citation>
    <scope>NUCLEOTIDE SEQUENCE</scope>
    <source>
        <strain evidence="8">211/11P</strain>
    </source>
</reference>
<dbReference type="Gene3D" id="3.30.1360.30">
    <property type="entry name" value="GAD-like domain"/>
    <property type="match status" value="1"/>
</dbReference>
<dbReference type="InterPro" id="IPR004365">
    <property type="entry name" value="NA-bd_OB_tRNA"/>
</dbReference>
<dbReference type="InterPro" id="IPR004524">
    <property type="entry name" value="Asp-tRNA-ligase_1"/>
</dbReference>
<organism evidence="8 9">
    <name type="scientific">Chlorella vulgaris</name>
    <name type="common">Green alga</name>
    <dbReference type="NCBI Taxonomy" id="3077"/>
    <lineage>
        <taxon>Eukaryota</taxon>
        <taxon>Viridiplantae</taxon>
        <taxon>Chlorophyta</taxon>
        <taxon>core chlorophytes</taxon>
        <taxon>Trebouxiophyceae</taxon>
        <taxon>Chlorellales</taxon>
        <taxon>Chlorellaceae</taxon>
        <taxon>Chlorella clade</taxon>
        <taxon>Chlorella</taxon>
    </lineage>
</organism>
<dbReference type="InterPro" id="IPR006195">
    <property type="entry name" value="aa-tRNA-synth_II"/>
</dbReference>
<dbReference type="GO" id="GO:0003676">
    <property type="term" value="F:nucleic acid binding"/>
    <property type="evidence" value="ECO:0007669"/>
    <property type="project" value="InterPro"/>
</dbReference>
<protein>
    <recommendedName>
        <fullName evidence="7">Aminoacyl-transfer RNA synthetases class-II family profile domain-containing protein</fullName>
    </recommendedName>
</protein>
<dbReference type="GO" id="GO:0005739">
    <property type="term" value="C:mitochondrion"/>
    <property type="evidence" value="ECO:0007669"/>
    <property type="project" value="TreeGrafter"/>
</dbReference>
<dbReference type="InterPro" id="IPR002312">
    <property type="entry name" value="Asp/Asn-tRNA-synth_IIb"/>
</dbReference>
<dbReference type="Pfam" id="PF01336">
    <property type="entry name" value="tRNA_anti-codon"/>
    <property type="match status" value="1"/>
</dbReference>
<dbReference type="Gene3D" id="2.40.50.140">
    <property type="entry name" value="Nucleic acid-binding proteins"/>
    <property type="match status" value="1"/>
</dbReference>
<dbReference type="NCBIfam" id="NF001750">
    <property type="entry name" value="PRK00476.1"/>
    <property type="match status" value="1"/>
</dbReference>
<keyword evidence="2" id="KW-0436">Ligase</keyword>
<dbReference type="HAMAP" id="MF_00044">
    <property type="entry name" value="Asp_tRNA_synth_type1"/>
    <property type="match status" value="1"/>
</dbReference>
<sequence>MALCTMRHVLRSCGMSVVRASMSSRLNAPCRSSRSWTSTAVAARLAPLPRRQARHSCLRALQAGAGLAEAEQQADSVAGAAEDVQHLAAAGVLEAALTWPARTHGCGAISEAQVDDGGSVTVCGWVDRYRNLGGLIFLDIRDHTGIIQVIVDPQQQPEIAAKAERLRAEYVVAITGCLRLRKDPNPRMKTGSLEISPSDIKVLNAVTRKLPFFVSQTEASTEAPREELRLKHRVLDLRRPKMADNLRLRHAIVRCIRRFLEDQHGFIEVETPVLTRSTPEGARDYLVPSRLQAGDWYALPQSPQLFKQMLMVAGFDRYYQIARCFRDEDLRADRQPEFTQLDMEMSWMDQEAIMGLMEQMIAAVFQQVSGVAVQAPFRRLSYADAMEKYGSDKPDLRFGLEMADVTEAVRDCGFRVFAGAAASGGIVKGMRVPDGKAISNARVKPKGDISNEAIAGGAAGLVYVRVVEGGGIEAAKPVMEGLTSDQQAALVAGLGGQPGDLLLLAAGPPATVNKALDRVRLYLGNSLGLIKEGQHCLLWVVDFPMFERNEEEGRFEALHHPFTAPNPEDLQTGDLSSARALAYDMVYNGVEIGGGSLRIYRRDIQQQVFATIGLSDEEARAKFGYLLDSFEIGAPPHGGIAFGLDRLAMLLAGAPSIRDVIAFPKTTAAQCALTGAPASVASDQLQALHVASLPAKAKGGSSADATQ</sequence>
<dbReference type="CDD" id="cd04317">
    <property type="entry name" value="EcAspRS_like_N"/>
    <property type="match status" value="1"/>
</dbReference>
<dbReference type="SUPFAM" id="SSF55681">
    <property type="entry name" value="Class II aaRS and biotin synthetases"/>
    <property type="match status" value="1"/>
</dbReference>
<feature type="domain" description="Aminoacyl-transfer RNA synthetases class-II family profile" evidence="7">
    <location>
        <begin position="246"/>
        <end position="664"/>
    </location>
</feature>
<dbReference type="InterPro" id="IPR047090">
    <property type="entry name" value="AspRS_core"/>
</dbReference>
<gene>
    <name evidence="8" type="ORF">D9Q98_007819</name>
</gene>